<dbReference type="SUPFAM" id="SSF51395">
    <property type="entry name" value="FMN-linked oxidoreductases"/>
    <property type="match status" value="1"/>
</dbReference>
<evidence type="ECO:0000313" key="5">
    <source>
        <dbReference type="Proteomes" id="UP000193017"/>
    </source>
</evidence>
<dbReference type="EMBL" id="CP020612">
    <property type="protein sequence ID" value="ARJ68822.1"/>
    <property type="molecule type" value="Genomic_DNA"/>
</dbReference>
<dbReference type="AlphaFoldDB" id="A0A1W6CVD7"/>
<evidence type="ECO:0000259" key="3">
    <source>
        <dbReference type="Pfam" id="PF01070"/>
    </source>
</evidence>
<dbReference type="Proteomes" id="UP000193017">
    <property type="component" value="Chromosome"/>
</dbReference>
<dbReference type="Pfam" id="PF01070">
    <property type="entry name" value="FMN_dh"/>
    <property type="match status" value="1"/>
</dbReference>
<dbReference type="KEGG" id="pcon:B0A89_03425"/>
<dbReference type="InterPro" id="IPR013785">
    <property type="entry name" value="Aldolase_TIM"/>
</dbReference>
<gene>
    <name evidence="4" type="ORF">B0A89_03425</name>
</gene>
<reference evidence="4 5" key="1">
    <citation type="submission" date="2017-03" db="EMBL/GenBank/DDBJ databases">
        <title>Genome sequence of Paracoccus contaminans isolated from a water microcosm.</title>
        <authorList>
            <person name="Aurass P."/>
            <person name="Karste S."/>
            <person name="Trost E."/>
            <person name="Glaeser S.P."/>
            <person name="Kaempfer P."/>
            <person name="Flieger A."/>
        </authorList>
    </citation>
    <scope>NUCLEOTIDE SEQUENCE [LARGE SCALE GENOMIC DNA]</scope>
    <source>
        <strain evidence="5">RKI 16-01929T\LMG 29738T\CCM 8701T\CIP 111112T</strain>
    </source>
</reference>
<keyword evidence="5" id="KW-1185">Reference proteome</keyword>
<dbReference type="OrthoDB" id="9770452at2"/>
<dbReference type="InterPro" id="IPR000262">
    <property type="entry name" value="FMN-dep_DH"/>
</dbReference>
<organism evidence="4 5">
    <name type="scientific">Paracoccus contaminans</name>
    <dbReference type="NCBI Taxonomy" id="1945662"/>
    <lineage>
        <taxon>Bacteria</taxon>
        <taxon>Pseudomonadati</taxon>
        <taxon>Pseudomonadota</taxon>
        <taxon>Alphaproteobacteria</taxon>
        <taxon>Rhodobacterales</taxon>
        <taxon>Paracoccaceae</taxon>
        <taxon>Paracoccus</taxon>
    </lineage>
</organism>
<evidence type="ECO:0000313" key="4">
    <source>
        <dbReference type="EMBL" id="ARJ68822.1"/>
    </source>
</evidence>
<dbReference type="STRING" id="1945662.B0A89_03425"/>
<evidence type="ECO:0000256" key="2">
    <source>
        <dbReference type="SAM" id="MobiDB-lite"/>
    </source>
</evidence>
<comment type="cofactor">
    <cofactor evidence="1">
        <name>FMN</name>
        <dbReference type="ChEBI" id="CHEBI:58210"/>
    </cofactor>
</comment>
<proteinExistence type="predicted"/>
<evidence type="ECO:0000256" key="1">
    <source>
        <dbReference type="ARBA" id="ARBA00001917"/>
    </source>
</evidence>
<accession>A0A1W6CVD7</accession>
<feature type="domain" description="FMN-dependent dehydrogenase" evidence="3">
    <location>
        <begin position="87"/>
        <end position="158"/>
    </location>
</feature>
<sequence length="163" mass="17539">MLAAFATNAGALHRVALRAELTWRRAAAISCATAFDWARYPPPHRPPRRLPYALPFQPAPRSLKGRSRSSASSACRKPQRGFAQVRHSFVAGAAGTEWTLPENRRALDDLHVLPQGLCGTSPDMGLPVDLPGRKLPLPVCTAPMGALGMVQDEAKVATPLRTG</sequence>
<protein>
    <recommendedName>
        <fullName evidence="3">FMN-dependent dehydrogenase domain-containing protein</fullName>
    </recommendedName>
</protein>
<dbReference type="GO" id="GO:0016491">
    <property type="term" value="F:oxidoreductase activity"/>
    <property type="evidence" value="ECO:0007669"/>
    <property type="project" value="InterPro"/>
</dbReference>
<dbReference type="Gene3D" id="3.20.20.70">
    <property type="entry name" value="Aldolase class I"/>
    <property type="match status" value="1"/>
</dbReference>
<name>A0A1W6CVD7_9RHOB</name>
<feature type="region of interest" description="Disordered" evidence="2">
    <location>
        <begin position="48"/>
        <end position="81"/>
    </location>
</feature>